<evidence type="ECO:0000313" key="1">
    <source>
        <dbReference type="EMBL" id="KAI0063441.1"/>
    </source>
</evidence>
<name>A0ACB8T607_9AGAM</name>
<reference evidence="1" key="2">
    <citation type="journal article" date="2022" name="New Phytol.">
        <title>Evolutionary transition to the ectomycorrhizal habit in the genomes of a hyperdiverse lineage of mushroom-forming fungi.</title>
        <authorList>
            <person name="Looney B."/>
            <person name="Miyauchi S."/>
            <person name="Morin E."/>
            <person name="Drula E."/>
            <person name="Courty P.E."/>
            <person name="Kohler A."/>
            <person name="Kuo A."/>
            <person name="LaButti K."/>
            <person name="Pangilinan J."/>
            <person name="Lipzen A."/>
            <person name="Riley R."/>
            <person name="Andreopoulos W."/>
            <person name="He G."/>
            <person name="Johnson J."/>
            <person name="Nolan M."/>
            <person name="Tritt A."/>
            <person name="Barry K.W."/>
            <person name="Grigoriev I.V."/>
            <person name="Nagy L.G."/>
            <person name="Hibbett D."/>
            <person name="Henrissat B."/>
            <person name="Matheny P.B."/>
            <person name="Labbe J."/>
            <person name="Martin F.M."/>
        </authorList>
    </citation>
    <scope>NUCLEOTIDE SEQUENCE</scope>
    <source>
        <strain evidence="1">HHB10654</strain>
    </source>
</reference>
<evidence type="ECO:0000313" key="2">
    <source>
        <dbReference type="Proteomes" id="UP000814140"/>
    </source>
</evidence>
<keyword evidence="2" id="KW-1185">Reference proteome</keyword>
<protein>
    <submittedName>
        <fullName evidence="1">2-isopropylmalate synthase</fullName>
    </submittedName>
</protein>
<comment type="caution">
    <text evidence="1">The sequence shown here is derived from an EMBL/GenBank/DDBJ whole genome shotgun (WGS) entry which is preliminary data.</text>
</comment>
<organism evidence="1 2">
    <name type="scientific">Artomyces pyxidatus</name>
    <dbReference type="NCBI Taxonomy" id="48021"/>
    <lineage>
        <taxon>Eukaryota</taxon>
        <taxon>Fungi</taxon>
        <taxon>Dikarya</taxon>
        <taxon>Basidiomycota</taxon>
        <taxon>Agaricomycotina</taxon>
        <taxon>Agaricomycetes</taxon>
        <taxon>Russulales</taxon>
        <taxon>Auriscalpiaceae</taxon>
        <taxon>Artomyces</taxon>
    </lineage>
</organism>
<dbReference type="EMBL" id="MU277203">
    <property type="protein sequence ID" value="KAI0063441.1"/>
    <property type="molecule type" value="Genomic_DNA"/>
</dbReference>
<accession>A0ACB8T607</accession>
<gene>
    <name evidence="1" type="ORF">BV25DRAFT_1915345</name>
</gene>
<dbReference type="Proteomes" id="UP000814140">
    <property type="component" value="Unassembled WGS sequence"/>
</dbReference>
<proteinExistence type="predicted"/>
<sequence length="791" mass="87418">MPCMLHDPTQKYIPYTPLKLENRQWPTKTFTKAPVWLSTDLRDGNQALANPMTIEQKTTFFELLVECGYKEIEIAYPAASDTDFGFVRGLIEQKLVPDDVWIQVLTPAREDLIRRTVDSVAGCKQAIIHMYNATSPLFRGVVFKNSKEETIDLAVKHTKIVRRLTEECTQKYGTQFRYEYSPETFTQTEPEFAVEICDAVKAAWGKAGSDHLSKIIFNLPATVEIAPPNHFADQVEYFHTHISERQNILISLHPHNDRGSGIAAAELGMLAGADRVEGCLFGNGERTGNVDLVNLALNLYTQGISPNVDFSDLQHVIDVVTQCNDLPVHPRHPYAGELVFTAFSGSHQDAIKKGFEEQGKRHALAREQGGKEIWEMPYLPIDPADLGQNYEAVIRVNSQSGKGGIAYLVKQHLHLDLPRKMQIAFYQVVQTISDREAREMTVEDITTAFRETYRFGGGKYEGRLALRSFKISSAPSADSSAEEAEDIRQFDGTISVDGVLRVIRGDGNGPISALLNALRTHLNVDLALREYTEHSIDTQADLQNSRAASYIELVPADDRKSTRSWWGVGVDRDIAGSGLRAVLSAVNTHIGDRALPELKLSLGFDARSGQSDIASAILNSLGLELPRRLQTAFFEVVQRAARNYGNEISYDALTVLFKETYGYDSPEGRVALRSFELERIAGSGIRLSGAFVFDGREKRAQGQGNGPLSAALACLHQAIQGTLTIREYSEHALGEGTEVGAASYVELVYDVVENGKPRKTTGWGVVVDTDIAASGLHAVMTAASRVDVVWK</sequence>
<reference evidence="1" key="1">
    <citation type="submission" date="2021-03" db="EMBL/GenBank/DDBJ databases">
        <authorList>
            <consortium name="DOE Joint Genome Institute"/>
            <person name="Ahrendt S."/>
            <person name="Looney B.P."/>
            <person name="Miyauchi S."/>
            <person name="Morin E."/>
            <person name="Drula E."/>
            <person name="Courty P.E."/>
            <person name="Chicoki N."/>
            <person name="Fauchery L."/>
            <person name="Kohler A."/>
            <person name="Kuo A."/>
            <person name="Labutti K."/>
            <person name="Pangilinan J."/>
            <person name="Lipzen A."/>
            <person name="Riley R."/>
            <person name="Andreopoulos W."/>
            <person name="He G."/>
            <person name="Johnson J."/>
            <person name="Barry K.W."/>
            <person name="Grigoriev I.V."/>
            <person name="Nagy L."/>
            <person name="Hibbett D."/>
            <person name="Henrissat B."/>
            <person name="Matheny P.B."/>
            <person name="Labbe J."/>
            <person name="Martin F."/>
        </authorList>
    </citation>
    <scope>NUCLEOTIDE SEQUENCE</scope>
    <source>
        <strain evidence="1">HHB10654</strain>
    </source>
</reference>